<sequence>MEPADQVPSSSDVPYLPEALADLKRKADAGEARQIEATSRRFDYDLRKSLITIRKPGIVHEAYSRVRILPVLN</sequence>
<protein>
    <submittedName>
        <fullName evidence="1">Uncharacterized protein</fullName>
    </submittedName>
</protein>
<gene>
    <name evidence="1" type="ORF">FPANT_7543</name>
</gene>
<evidence type="ECO:0000313" key="2">
    <source>
        <dbReference type="Proteomes" id="UP000544095"/>
    </source>
</evidence>
<accession>A0A8H5L7A7</accession>
<name>A0A8H5L7A7_9HYPO</name>
<dbReference type="EMBL" id="JAAOAR010000370">
    <property type="protein sequence ID" value="KAF5585376.1"/>
    <property type="molecule type" value="Genomic_DNA"/>
</dbReference>
<dbReference type="AlphaFoldDB" id="A0A8H5L7A7"/>
<evidence type="ECO:0000313" key="1">
    <source>
        <dbReference type="EMBL" id="KAF5585376.1"/>
    </source>
</evidence>
<proteinExistence type="predicted"/>
<dbReference type="Proteomes" id="UP000544095">
    <property type="component" value="Unassembled WGS sequence"/>
</dbReference>
<comment type="caution">
    <text evidence="1">The sequence shown here is derived from an EMBL/GenBank/DDBJ whole genome shotgun (WGS) entry which is preliminary data.</text>
</comment>
<keyword evidence="2" id="KW-1185">Reference proteome</keyword>
<reference evidence="1 2" key="1">
    <citation type="submission" date="2020-05" db="EMBL/GenBank/DDBJ databases">
        <title>Identification and distribution of gene clusters putatively required for synthesis of sphingolipid metabolism inhibitors in phylogenetically diverse species of the filamentous fungus Fusarium.</title>
        <authorList>
            <person name="Kim H.-S."/>
            <person name="Busman M."/>
            <person name="Brown D.W."/>
            <person name="Divon H."/>
            <person name="Uhlig S."/>
            <person name="Proctor R.H."/>
        </authorList>
    </citation>
    <scope>NUCLEOTIDE SEQUENCE [LARGE SCALE GENOMIC DNA]</scope>
    <source>
        <strain evidence="1 2">NRRL 25211</strain>
    </source>
</reference>
<organism evidence="1 2">
    <name type="scientific">Fusarium pseudoanthophilum</name>
    <dbReference type="NCBI Taxonomy" id="48495"/>
    <lineage>
        <taxon>Eukaryota</taxon>
        <taxon>Fungi</taxon>
        <taxon>Dikarya</taxon>
        <taxon>Ascomycota</taxon>
        <taxon>Pezizomycotina</taxon>
        <taxon>Sordariomycetes</taxon>
        <taxon>Hypocreomycetidae</taxon>
        <taxon>Hypocreales</taxon>
        <taxon>Nectriaceae</taxon>
        <taxon>Fusarium</taxon>
        <taxon>Fusarium fujikuroi species complex</taxon>
    </lineage>
</organism>